<comment type="caution">
    <text evidence="2">The sequence shown here is derived from an EMBL/GenBank/DDBJ whole genome shotgun (WGS) entry which is preliminary data.</text>
</comment>
<accession>A0AA39MIC7</accession>
<feature type="compositionally biased region" description="Acidic residues" evidence="1">
    <location>
        <begin position="580"/>
        <end position="600"/>
    </location>
</feature>
<dbReference type="EMBL" id="JAUEPT010000063">
    <property type="protein sequence ID" value="KAK0435422.1"/>
    <property type="molecule type" value="Genomic_DNA"/>
</dbReference>
<feature type="region of interest" description="Disordered" evidence="1">
    <location>
        <begin position="551"/>
        <end position="622"/>
    </location>
</feature>
<evidence type="ECO:0000256" key="1">
    <source>
        <dbReference type="SAM" id="MobiDB-lite"/>
    </source>
</evidence>
<sequence length="1037" mass="117617">MSILLQRDQNEEMGSHELADSWSIVKELNAAGPLGLGIESRFCGVHTEYCTERGHQASRSIGGGVTFMMVIEKQHHQHLKWSPHLMSQPAHTQPSMLASSSATKDQMDDALQGLLYDLMERQHELADFLDTQDTAVPDHGPPPPTTWEPQDEQDSHEFALSNDPASDSSDSSDNNLDGHQNYDVDDFLAAGIAKAHCKHSASDPDNHEWYPWHDKIICTLDILMHLPCSVFSEPQLNLFLWILHENDVNDVPTVNVMKNLNHLLQELCGIETIDYEGAHGNRYSANSLSQIIAQEMANPRVRPHLSFYPEDAGKRLCEACQACRWLQEIPDEDLGPMARIKGDDYYIHEPTMLYGHLEVSFCIPTRWFTRISSSGCQVMFAQCWKLVPVPEAGAWNVIKSPFIAHEDHFLHNFPKLLHEHREYGLPDPRKINELIDENSNTCTPWNLTDPSISNCWRQTANGRWVMFFPVWAYCDDTLGNTHKEYNVHFLCTSNLATPLEMLDGIADQFEKAQAKGIEAWDCVLQEDVVVIPYVLALLGDNPMQSEFVMGKDRARAQAARQSTLSEPGDGNNHGSLGDRSDDDGSNDGDEDEEQSDDETSDNSTTTHQKGHRKNRGPSRERQETMHALNSMFDMAKTLGNEGHIKKRRTMTGLKDTYQLFFLDRIFTSYKKFKSKPRKEEVLKSTIRSFPENLTSPVWCIRGLDPHQDTLVEILHVVLLGFLKYIWRDVIQYCGSLTGRDFRSIAQVAPFVLHGLVGKECYEAWLSLSKLVPLIWLPEIEDIETYTTLLEHEIDTFLLRIARWMCQWFNKPKFHILLHLPAHIRCFGPAMLFATEAFKSFNAVICVKSVHSNRLSPSWDIARAFAQGNHVRHLLSSGYFNTRTRQADGTIISTRRRPGPGSLRLVSTEGSTIAHYLGIEEPSRFHPGMSVNDDKPSHPYTQTLTGQIFPNLELFRGIGQHHWLAKTAKKLVLLNCDSVQIDDHVIIRNIHGWSMYGSTWVGRIAEILRLTGSNTFRDVGLQQPDCILVEVLDISSEG</sequence>
<dbReference type="Proteomes" id="UP001175226">
    <property type="component" value="Unassembled WGS sequence"/>
</dbReference>
<dbReference type="AlphaFoldDB" id="A0AA39MIC7"/>
<evidence type="ECO:0000313" key="2">
    <source>
        <dbReference type="EMBL" id="KAK0435422.1"/>
    </source>
</evidence>
<feature type="region of interest" description="Disordered" evidence="1">
    <location>
        <begin position="132"/>
        <end position="180"/>
    </location>
</feature>
<organism evidence="2 3">
    <name type="scientific">Armillaria borealis</name>
    <dbReference type="NCBI Taxonomy" id="47425"/>
    <lineage>
        <taxon>Eukaryota</taxon>
        <taxon>Fungi</taxon>
        <taxon>Dikarya</taxon>
        <taxon>Basidiomycota</taxon>
        <taxon>Agaricomycotina</taxon>
        <taxon>Agaricomycetes</taxon>
        <taxon>Agaricomycetidae</taxon>
        <taxon>Agaricales</taxon>
        <taxon>Marasmiineae</taxon>
        <taxon>Physalacriaceae</taxon>
        <taxon>Armillaria</taxon>
    </lineage>
</organism>
<dbReference type="PANTHER" id="PTHR31912">
    <property type="entry name" value="IP13529P"/>
    <property type="match status" value="1"/>
</dbReference>
<feature type="compositionally biased region" description="Low complexity" evidence="1">
    <location>
        <begin position="159"/>
        <end position="177"/>
    </location>
</feature>
<name>A0AA39MIC7_9AGAR</name>
<reference evidence="2" key="1">
    <citation type="submission" date="2023-06" db="EMBL/GenBank/DDBJ databases">
        <authorList>
            <consortium name="Lawrence Berkeley National Laboratory"/>
            <person name="Ahrendt S."/>
            <person name="Sahu N."/>
            <person name="Indic B."/>
            <person name="Wong-Bajracharya J."/>
            <person name="Merenyi Z."/>
            <person name="Ke H.-M."/>
            <person name="Monk M."/>
            <person name="Kocsube S."/>
            <person name="Drula E."/>
            <person name="Lipzen A."/>
            <person name="Balint B."/>
            <person name="Henrissat B."/>
            <person name="Andreopoulos B."/>
            <person name="Martin F.M."/>
            <person name="Harder C.B."/>
            <person name="Rigling D."/>
            <person name="Ford K.L."/>
            <person name="Foster G.D."/>
            <person name="Pangilinan J."/>
            <person name="Papanicolaou A."/>
            <person name="Barry K."/>
            <person name="LaButti K."/>
            <person name="Viragh M."/>
            <person name="Koriabine M."/>
            <person name="Yan M."/>
            <person name="Riley R."/>
            <person name="Champramary S."/>
            <person name="Plett K.L."/>
            <person name="Tsai I.J."/>
            <person name="Slot J."/>
            <person name="Sipos G."/>
            <person name="Plett J."/>
            <person name="Nagy L.G."/>
            <person name="Grigoriev I.V."/>
        </authorList>
    </citation>
    <scope>NUCLEOTIDE SEQUENCE</scope>
    <source>
        <strain evidence="2">FPL87.14</strain>
    </source>
</reference>
<evidence type="ECO:0000313" key="3">
    <source>
        <dbReference type="Proteomes" id="UP001175226"/>
    </source>
</evidence>
<dbReference type="PANTHER" id="PTHR31912:SF34">
    <property type="entry name" value="NOTOCHORD-RELATED PROTEIN"/>
    <property type="match status" value="1"/>
</dbReference>
<gene>
    <name evidence="2" type="ORF">EV421DRAFT_1987087</name>
</gene>
<proteinExistence type="predicted"/>
<keyword evidence="3" id="KW-1185">Reference proteome</keyword>
<protein>
    <submittedName>
        <fullName evidence="2">Uncharacterized protein</fullName>
    </submittedName>
</protein>